<dbReference type="Gene3D" id="2.60.40.3960">
    <property type="entry name" value="Velvet domain"/>
    <property type="match status" value="2"/>
</dbReference>
<reference evidence="9 10" key="1">
    <citation type="submission" date="2023-08" db="EMBL/GenBank/DDBJ databases">
        <authorList>
            <person name="Palmer J.M."/>
        </authorList>
    </citation>
    <scope>NUCLEOTIDE SEQUENCE [LARGE SCALE GENOMIC DNA]</scope>
    <source>
        <strain evidence="9 10">TWF481</strain>
    </source>
</reference>
<dbReference type="PRINTS" id="PR01217">
    <property type="entry name" value="PRICHEXTENSN"/>
</dbReference>
<feature type="compositionally biased region" description="Low complexity" evidence="7">
    <location>
        <begin position="184"/>
        <end position="197"/>
    </location>
</feature>
<comment type="caution">
    <text evidence="9">The sequence shown here is derived from an EMBL/GenBank/DDBJ whole genome shotgun (WGS) entry which is preliminary data.</text>
</comment>
<dbReference type="EMBL" id="JAVHJL010000002">
    <property type="protein sequence ID" value="KAK6509080.1"/>
    <property type="molecule type" value="Genomic_DNA"/>
</dbReference>
<name>A0AAV9WJQ4_9PEZI</name>
<evidence type="ECO:0000313" key="9">
    <source>
        <dbReference type="EMBL" id="KAK6509080.1"/>
    </source>
</evidence>
<evidence type="ECO:0000256" key="4">
    <source>
        <dbReference type="ARBA" id="ARBA00023163"/>
    </source>
</evidence>
<dbReference type="InterPro" id="IPR037525">
    <property type="entry name" value="Velvet_dom"/>
</dbReference>
<evidence type="ECO:0000256" key="6">
    <source>
        <dbReference type="ARBA" id="ARBA00038045"/>
    </source>
</evidence>
<feature type="compositionally biased region" description="Basic and acidic residues" evidence="7">
    <location>
        <begin position="1"/>
        <end position="11"/>
    </location>
</feature>
<evidence type="ECO:0000259" key="8">
    <source>
        <dbReference type="PROSITE" id="PS51821"/>
    </source>
</evidence>
<dbReference type="Pfam" id="PF11754">
    <property type="entry name" value="Velvet"/>
    <property type="match status" value="1"/>
</dbReference>
<keyword evidence="4" id="KW-0804">Transcription</keyword>
<accession>A0AAV9WJQ4</accession>
<dbReference type="PROSITE" id="PS51821">
    <property type="entry name" value="VELVET"/>
    <property type="match status" value="1"/>
</dbReference>
<organism evidence="9 10">
    <name type="scientific">Arthrobotrys musiformis</name>
    <dbReference type="NCBI Taxonomy" id="47236"/>
    <lineage>
        <taxon>Eukaryota</taxon>
        <taxon>Fungi</taxon>
        <taxon>Dikarya</taxon>
        <taxon>Ascomycota</taxon>
        <taxon>Pezizomycotina</taxon>
        <taxon>Orbiliomycetes</taxon>
        <taxon>Orbiliales</taxon>
        <taxon>Orbiliaceae</taxon>
        <taxon>Arthrobotrys</taxon>
    </lineage>
</organism>
<keyword evidence="5" id="KW-0539">Nucleus</keyword>
<dbReference type="GO" id="GO:0005634">
    <property type="term" value="C:nucleus"/>
    <property type="evidence" value="ECO:0007669"/>
    <property type="project" value="UniProtKB-SubCell"/>
</dbReference>
<feature type="region of interest" description="Disordered" evidence="7">
    <location>
        <begin position="147"/>
        <end position="262"/>
    </location>
</feature>
<evidence type="ECO:0000256" key="7">
    <source>
        <dbReference type="SAM" id="MobiDB-lite"/>
    </source>
</evidence>
<sequence>MYSTSSRDHPFHPYASTAPMHSNGSVSLPPNHLLPSSGSQNMPPTLQPPPQLPGPGQMSEGFSSRSEGRTYKLVVGQQPVRARMCGFGDKDRRPITPPPCARLIVLDSETGNEIDINEIDMNHFVLTVDLWSADGTREVNLVRHSATSPSISAAVSSSYPPPPPTPPPHPLAPSQSGYSPQGMYPPQSYSPQVYPPYSQHPPPMSQHGYYPPHPPPPSGPGGYPPPNGYPPLPPPPSQMPPQGSSMPPSQSQQPPPPSGMFTRNLIGSLTASAFRLTDPDNKIGIWFVLQDLSVRTEGTFRLKMNFVNVGINGRLNTTGASVPILASVFSAPFQVFSAKKFPGVIESTDLSRCFATQGMKIPIRKDGPKALSRGQDDDDDY</sequence>
<keyword evidence="3" id="KW-0805">Transcription regulation</keyword>
<evidence type="ECO:0000313" key="10">
    <source>
        <dbReference type="Proteomes" id="UP001370758"/>
    </source>
</evidence>
<dbReference type="InterPro" id="IPR038491">
    <property type="entry name" value="Velvet_dom_sf"/>
</dbReference>
<protein>
    <recommendedName>
        <fullName evidence="8">Velvet domain-containing protein</fullName>
    </recommendedName>
</protein>
<comment type="similarity">
    <text evidence="6">Belongs to the velvet family. VelB subfamily.</text>
</comment>
<dbReference type="PANTHER" id="PTHR33572:SF3">
    <property type="entry name" value="VELVET COMPLEX SUBUNIT B"/>
    <property type="match status" value="1"/>
</dbReference>
<keyword evidence="10" id="KW-1185">Reference proteome</keyword>
<evidence type="ECO:0000256" key="3">
    <source>
        <dbReference type="ARBA" id="ARBA00023015"/>
    </source>
</evidence>
<dbReference type="GO" id="GO:0030435">
    <property type="term" value="P:sporulation resulting in formation of a cellular spore"/>
    <property type="evidence" value="ECO:0007669"/>
    <property type="project" value="UniProtKB-KW"/>
</dbReference>
<keyword evidence="2" id="KW-0749">Sporulation</keyword>
<dbReference type="InterPro" id="IPR021740">
    <property type="entry name" value="Velvet"/>
</dbReference>
<feature type="compositionally biased region" description="Pro residues" evidence="7">
    <location>
        <begin position="159"/>
        <end position="171"/>
    </location>
</feature>
<proteinExistence type="inferred from homology"/>
<feature type="compositionally biased region" description="Polar residues" evidence="7">
    <location>
        <begin position="19"/>
        <end position="42"/>
    </location>
</feature>
<feature type="compositionally biased region" description="Pro residues" evidence="7">
    <location>
        <begin position="211"/>
        <end position="239"/>
    </location>
</feature>
<evidence type="ECO:0000256" key="5">
    <source>
        <dbReference type="ARBA" id="ARBA00023242"/>
    </source>
</evidence>
<evidence type="ECO:0000256" key="1">
    <source>
        <dbReference type="ARBA" id="ARBA00004123"/>
    </source>
</evidence>
<evidence type="ECO:0000256" key="2">
    <source>
        <dbReference type="ARBA" id="ARBA00022969"/>
    </source>
</evidence>
<feature type="compositionally biased region" description="Low complexity" evidence="7">
    <location>
        <begin position="147"/>
        <end position="158"/>
    </location>
</feature>
<dbReference type="Proteomes" id="UP001370758">
    <property type="component" value="Unassembled WGS sequence"/>
</dbReference>
<feature type="compositionally biased region" description="Low complexity" evidence="7">
    <location>
        <begin position="240"/>
        <end position="252"/>
    </location>
</feature>
<gene>
    <name evidence="9" type="ORF">TWF481_003843</name>
</gene>
<feature type="region of interest" description="Disordered" evidence="7">
    <location>
        <begin position="1"/>
        <end position="67"/>
    </location>
</feature>
<dbReference type="PANTHER" id="PTHR33572">
    <property type="entry name" value="SPORE DEVELOPMENT REGULATOR VOSA"/>
    <property type="match status" value="1"/>
</dbReference>
<dbReference type="AlphaFoldDB" id="A0AAV9WJQ4"/>
<feature type="domain" description="Velvet" evidence="8">
    <location>
        <begin position="65"/>
        <end position="364"/>
    </location>
</feature>
<comment type="subcellular location">
    <subcellularLocation>
        <location evidence="1">Nucleus</location>
    </subcellularLocation>
</comment>